<reference evidence="3 4" key="1">
    <citation type="submission" date="2018-09" db="EMBL/GenBank/DDBJ databases">
        <title>Novel species of Cryobacterium.</title>
        <authorList>
            <person name="Liu Q."/>
            <person name="Xin Y.-H."/>
        </authorList>
    </citation>
    <scope>NUCLEOTIDE SEQUENCE [LARGE SCALE GENOMIC DNA]</scope>
    <source>
        <strain evidence="3 4">Hh39</strain>
    </source>
</reference>
<dbReference type="GO" id="GO:0006355">
    <property type="term" value="P:regulation of DNA-templated transcription"/>
    <property type="evidence" value="ECO:0007669"/>
    <property type="project" value="InterPro"/>
</dbReference>
<dbReference type="InterPro" id="IPR027417">
    <property type="entry name" value="P-loop_NTPase"/>
</dbReference>
<dbReference type="InterPro" id="IPR036388">
    <property type="entry name" value="WH-like_DNA-bd_sf"/>
</dbReference>
<evidence type="ECO:0000256" key="1">
    <source>
        <dbReference type="ARBA" id="ARBA00023125"/>
    </source>
</evidence>
<dbReference type="InterPro" id="IPR039420">
    <property type="entry name" value="WalR-like"/>
</dbReference>
<dbReference type="Gene3D" id="1.25.40.10">
    <property type="entry name" value="Tetratricopeptide repeat domain"/>
    <property type="match status" value="1"/>
</dbReference>
<dbReference type="Gene3D" id="3.40.50.300">
    <property type="entry name" value="P-loop containing nucleotide triphosphate hydrolases"/>
    <property type="match status" value="1"/>
</dbReference>
<dbReference type="RefSeq" id="WP_119976285.1">
    <property type="nucleotide sequence ID" value="NZ_JBHSQA010000009.1"/>
</dbReference>
<dbReference type="GO" id="GO:0003677">
    <property type="term" value="F:DNA binding"/>
    <property type="evidence" value="ECO:0007669"/>
    <property type="project" value="UniProtKB-KW"/>
</dbReference>
<dbReference type="Gene3D" id="1.10.10.10">
    <property type="entry name" value="Winged helix-like DNA-binding domain superfamily/Winged helix DNA-binding domain"/>
    <property type="match status" value="1"/>
</dbReference>
<accession>A0A3A5MCP1</accession>
<dbReference type="InterPro" id="IPR041664">
    <property type="entry name" value="AAA_16"/>
</dbReference>
<feature type="domain" description="HTH luxR-type" evidence="2">
    <location>
        <begin position="841"/>
        <end position="906"/>
    </location>
</feature>
<evidence type="ECO:0000313" key="3">
    <source>
        <dbReference type="EMBL" id="RJT85615.1"/>
    </source>
</evidence>
<protein>
    <submittedName>
        <fullName evidence="3">Helix-turn-helix transcriptional regulator</fullName>
    </submittedName>
</protein>
<dbReference type="SMART" id="SM00421">
    <property type="entry name" value="HTH_LUXR"/>
    <property type="match status" value="1"/>
</dbReference>
<evidence type="ECO:0000313" key="4">
    <source>
        <dbReference type="Proteomes" id="UP000272015"/>
    </source>
</evidence>
<dbReference type="InterPro" id="IPR011990">
    <property type="entry name" value="TPR-like_helical_dom_sf"/>
</dbReference>
<dbReference type="PROSITE" id="PS50043">
    <property type="entry name" value="HTH_LUXR_2"/>
    <property type="match status" value="1"/>
</dbReference>
<sequence length="908" mass="99000">MVTPVLATKLFVPPRRTDAVARPHLIARLQQAFDSGRTLTIVSAPAGCGKTTLVADWVATLEHNAPPVQVAWLSLDPGDNDPVRFLTHLVAALQRIDASIGSAALTLPSHSPEASETALTALINDVTQATTRIVLVLDDFHYIDALPVRRALAFLVDHLPERMHLVVASRSDPPLPLARLRARGDLTEVRAADLRFTSAEASAFLSQVMHLQLEASDVSALEARTEGWIAGLQLAGLSLQGRSDPTAFVQAFTGSHRFVIDYLAEEVLQRQAESVRDFLLQTSILDRLSGSLCDAVTGLTTGSAMLEELERNNLFVVPLDDRREWFRYHHLFVDVLRARMLREGRQQAPALHVLASSWYEDHNLPEDAVHHALAAADVERAARLIEQALPVLRRRRRDVTLLDWIRRLPRETLAAHPVLSVHYAWSLLIAGDLPGVELSLADAERALRATGTGNDGGTSQGVEVPDGEELRTLPVMIEVYRAALAQAHNDVSGQQQHARRALDLAEPDDHFASAAAGGFLGLAAWAQGDLEAGLRAFGEVRTNLALAGNAADVLGTTVVLADMMIPLGRLSEAQRAFEQALRDAAALGDAITQPVADLHVGLSGLHWQHGELTVATEHLRAAQALGERASLPENRYRWFTAKARIHDSEGEFDAALQSLAEADRLYARGFFPDVAPIAALTARVWIRQGRLREARSWAASHGLTATDALTYRTEFEHVTLARLLLAEYRQGQLPATLHTARTLLDRLLTAAQTGGRTGSATEILVLQALLQGAAGRTDLALVPLERALRQAEPDGYVRLFADEGAPMDALLRAALHRGIRPEYVRRLRRALLPHAGDGPAPEPGENALSERELHVLRLLGTELSGPQIAGELFVSVNTLRTHTRHIFGKLAVNSRVAAVRRARELGLL</sequence>
<name>A0A3A5MCP1_9MICO</name>
<dbReference type="SUPFAM" id="SSF48452">
    <property type="entry name" value="TPR-like"/>
    <property type="match status" value="1"/>
</dbReference>
<keyword evidence="4" id="KW-1185">Reference proteome</keyword>
<dbReference type="Proteomes" id="UP000272015">
    <property type="component" value="Unassembled WGS sequence"/>
</dbReference>
<dbReference type="PANTHER" id="PTHR43214">
    <property type="entry name" value="TWO-COMPONENT RESPONSE REGULATOR"/>
    <property type="match status" value="1"/>
</dbReference>
<gene>
    <name evidence="3" type="ORF">D6T64_18500</name>
</gene>
<dbReference type="EMBL" id="QZVS01000095">
    <property type="protein sequence ID" value="RJT85615.1"/>
    <property type="molecule type" value="Genomic_DNA"/>
</dbReference>
<organism evidence="3 4">
    <name type="scientific">Cryobacterium melibiosiphilum</name>
    <dbReference type="NCBI Taxonomy" id="995039"/>
    <lineage>
        <taxon>Bacteria</taxon>
        <taxon>Bacillati</taxon>
        <taxon>Actinomycetota</taxon>
        <taxon>Actinomycetes</taxon>
        <taxon>Micrococcales</taxon>
        <taxon>Microbacteriaceae</taxon>
        <taxon>Cryobacterium</taxon>
    </lineage>
</organism>
<dbReference type="Pfam" id="PF25873">
    <property type="entry name" value="WHD_MalT"/>
    <property type="match status" value="1"/>
</dbReference>
<keyword evidence="1" id="KW-0238">DNA-binding</keyword>
<dbReference type="Pfam" id="PF13191">
    <property type="entry name" value="AAA_16"/>
    <property type="match status" value="1"/>
</dbReference>
<dbReference type="CDD" id="cd06170">
    <property type="entry name" value="LuxR_C_like"/>
    <property type="match status" value="1"/>
</dbReference>
<dbReference type="SUPFAM" id="SSF46894">
    <property type="entry name" value="C-terminal effector domain of the bipartite response regulators"/>
    <property type="match status" value="1"/>
</dbReference>
<dbReference type="InterPro" id="IPR041617">
    <property type="entry name" value="TPR_MalT"/>
</dbReference>
<comment type="caution">
    <text evidence="3">The sequence shown here is derived from an EMBL/GenBank/DDBJ whole genome shotgun (WGS) entry which is preliminary data.</text>
</comment>
<dbReference type="AlphaFoldDB" id="A0A3A5MCP1"/>
<proteinExistence type="predicted"/>
<dbReference type="OrthoDB" id="134985at2"/>
<dbReference type="PANTHER" id="PTHR43214:SF43">
    <property type="entry name" value="TWO-COMPONENT RESPONSE REGULATOR"/>
    <property type="match status" value="1"/>
</dbReference>
<dbReference type="SUPFAM" id="SSF52540">
    <property type="entry name" value="P-loop containing nucleoside triphosphate hydrolases"/>
    <property type="match status" value="1"/>
</dbReference>
<dbReference type="InterPro" id="IPR059106">
    <property type="entry name" value="WHD_MalT"/>
</dbReference>
<evidence type="ECO:0000259" key="2">
    <source>
        <dbReference type="PROSITE" id="PS50043"/>
    </source>
</evidence>
<dbReference type="Pfam" id="PF00196">
    <property type="entry name" value="GerE"/>
    <property type="match status" value="1"/>
</dbReference>
<dbReference type="Pfam" id="PF17874">
    <property type="entry name" value="TPR_MalT"/>
    <property type="match status" value="1"/>
</dbReference>
<dbReference type="InterPro" id="IPR016032">
    <property type="entry name" value="Sig_transdc_resp-reg_C-effctor"/>
</dbReference>
<dbReference type="InterPro" id="IPR000792">
    <property type="entry name" value="Tscrpt_reg_LuxR_C"/>
</dbReference>